<organism evidence="7 8">
    <name type="scientific">Natronorubrum tibetense GA33</name>
    <dbReference type="NCBI Taxonomy" id="1114856"/>
    <lineage>
        <taxon>Archaea</taxon>
        <taxon>Methanobacteriati</taxon>
        <taxon>Methanobacteriota</taxon>
        <taxon>Stenosarchaea group</taxon>
        <taxon>Halobacteria</taxon>
        <taxon>Halobacteriales</taxon>
        <taxon>Natrialbaceae</taxon>
        <taxon>Natronorubrum</taxon>
    </lineage>
</organism>
<dbReference type="STRING" id="1114856.GCA_000383975_01438"/>
<dbReference type="InterPro" id="IPR004307">
    <property type="entry name" value="TspO_MBR"/>
</dbReference>
<feature type="transmembrane region" description="Helical" evidence="6">
    <location>
        <begin position="172"/>
        <end position="191"/>
    </location>
</feature>
<dbReference type="PANTHER" id="PTHR10057">
    <property type="entry name" value="PERIPHERAL-TYPE BENZODIAZEPINE RECEPTOR"/>
    <property type="match status" value="1"/>
</dbReference>
<dbReference type="FunFam" id="1.20.1260.100:FF:000001">
    <property type="entry name" value="translocator protein 2"/>
    <property type="match status" value="1"/>
</dbReference>
<gene>
    <name evidence="7" type="ORF">C496_22829</name>
</gene>
<dbReference type="PANTHER" id="PTHR10057:SF0">
    <property type="entry name" value="TRANSLOCATOR PROTEIN"/>
    <property type="match status" value="1"/>
</dbReference>
<name>L9VIC8_9EURY</name>
<proteinExistence type="inferred from homology"/>
<evidence type="ECO:0000313" key="7">
    <source>
        <dbReference type="EMBL" id="ELY36013.1"/>
    </source>
</evidence>
<dbReference type="CDD" id="cd15904">
    <property type="entry name" value="TSPO_MBR"/>
    <property type="match status" value="1"/>
</dbReference>
<keyword evidence="4 6" id="KW-1133">Transmembrane helix</keyword>
<dbReference type="AlphaFoldDB" id="L9VIC8"/>
<dbReference type="PATRIC" id="fig|1114856.3.peg.4721"/>
<protein>
    <submittedName>
        <fullName evidence="7">TspO and MBR-like protein</fullName>
    </submittedName>
</protein>
<dbReference type="Proteomes" id="UP000011599">
    <property type="component" value="Unassembled WGS sequence"/>
</dbReference>
<dbReference type="GO" id="GO:0033013">
    <property type="term" value="P:tetrapyrrole metabolic process"/>
    <property type="evidence" value="ECO:0007669"/>
    <property type="project" value="UniProtKB-ARBA"/>
</dbReference>
<feature type="transmembrane region" description="Helical" evidence="6">
    <location>
        <begin position="88"/>
        <end position="109"/>
    </location>
</feature>
<evidence type="ECO:0000313" key="8">
    <source>
        <dbReference type="Proteomes" id="UP000011599"/>
    </source>
</evidence>
<comment type="similarity">
    <text evidence="2">Belongs to the TspO/BZRP family.</text>
</comment>
<dbReference type="Pfam" id="PF03073">
    <property type="entry name" value="TspO_MBR"/>
    <property type="match status" value="1"/>
</dbReference>
<dbReference type="Gene3D" id="1.20.1260.100">
    <property type="entry name" value="TspO/MBR protein"/>
    <property type="match status" value="1"/>
</dbReference>
<comment type="subcellular location">
    <subcellularLocation>
        <location evidence="1">Membrane</location>
        <topology evidence="1">Multi-pass membrane protein</topology>
    </subcellularLocation>
</comment>
<comment type="caution">
    <text evidence="7">The sequence shown here is derived from an EMBL/GenBank/DDBJ whole genome shotgun (WGS) entry which is preliminary data.</text>
</comment>
<keyword evidence="3 6" id="KW-0812">Transmembrane</keyword>
<dbReference type="GO" id="GO:0016020">
    <property type="term" value="C:membrane"/>
    <property type="evidence" value="ECO:0007669"/>
    <property type="project" value="UniProtKB-SubCell"/>
</dbReference>
<sequence length="198" mass="22513">MERVVRADRVGIVPVRRQHQRFPDWSRTRVMVADFARVTRRLPDRDPFLQAVGFVLAINLIGSLPGVLSSPDTPWFRSLTKPWFYPPGIAFPIVWTAIFTFLGVALWLVWRSDSSGRWLAFGLFGVQMAFNVAWTPAFFTLEAPLIALGIILVLWGLVVATIAAFRRVDRRAAALLVPYLAWVTFATVLNFEIWRLNA</sequence>
<dbReference type="InterPro" id="IPR038330">
    <property type="entry name" value="TspO/MBR-related_sf"/>
</dbReference>
<evidence type="ECO:0000256" key="5">
    <source>
        <dbReference type="ARBA" id="ARBA00023136"/>
    </source>
</evidence>
<reference evidence="7 8" key="1">
    <citation type="journal article" date="2014" name="PLoS Genet.">
        <title>Phylogenetically driven sequencing of extremely halophilic archaea reveals strategies for static and dynamic osmo-response.</title>
        <authorList>
            <person name="Becker E.A."/>
            <person name="Seitzer P.M."/>
            <person name="Tritt A."/>
            <person name="Larsen D."/>
            <person name="Krusor M."/>
            <person name="Yao A.I."/>
            <person name="Wu D."/>
            <person name="Madern D."/>
            <person name="Eisen J.A."/>
            <person name="Darling A.E."/>
            <person name="Facciotti M.T."/>
        </authorList>
    </citation>
    <scope>NUCLEOTIDE SEQUENCE [LARGE SCALE GENOMIC DNA]</scope>
    <source>
        <strain evidence="7 8">GA33</strain>
    </source>
</reference>
<evidence type="ECO:0000256" key="1">
    <source>
        <dbReference type="ARBA" id="ARBA00004141"/>
    </source>
</evidence>
<evidence type="ECO:0000256" key="3">
    <source>
        <dbReference type="ARBA" id="ARBA00022692"/>
    </source>
</evidence>
<feature type="transmembrane region" description="Helical" evidence="6">
    <location>
        <begin position="145"/>
        <end position="165"/>
    </location>
</feature>
<keyword evidence="8" id="KW-1185">Reference proteome</keyword>
<keyword evidence="5 6" id="KW-0472">Membrane</keyword>
<accession>L9VIC8</accession>
<feature type="transmembrane region" description="Helical" evidence="6">
    <location>
        <begin position="118"/>
        <end position="139"/>
    </location>
</feature>
<dbReference type="EMBL" id="AOHW01000053">
    <property type="protein sequence ID" value="ELY36013.1"/>
    <property type="molecule type" value="Genomic_DNA"/>
</dbReference>
<evidence type="ECO:0000256" key="2">
    <source>
        <dbReference type="ARBA" id="ARBA00007524"/>
    </source>
</evidence>
<feature type="transmembrane region" description="Helical" evidence="6">
    <location>
        <begin position="47"/>
        <end position="68"/>
    </location>
</feature>
<evidence type="ECO:0000256" key="4">
    <source>
        <dbReference type="ARBA" id="ARBA00022989"/>
    </source>
</evidence>
<evidence type="ECO:0000256" key="6">
    <source>
        <dbReference type="SAM" id="Phobius"/>
    </source>
</evidence>
<dbReference type="eggNOG" id="arCOG04434">
    <property type="taxonomic scope" value="Archaea"/>
</dbReference>